<keyword evidence="6" id="KW-0175">Coiled coil</keyword>
<keyword evidence="5" id="KW-0067">ATP-binding</keyword>
<evidence type="ECO:0000259" key="10">
    <source>
        <dbReference type="Pfam" id="PF25019"/>
    </source>
</evidence>
<sequence length="1490" mass="168843">MEVVGEALLSAAFGSLFDKLGSSDLIKFARQEDVHTELEKWEKELQSIRQEVNDAEEKQITQEAVKSWLFDLRVLAYDMDDILDEFAYELMRTKLMGAEADEASTSKKRKFIPTFSTSFSPTHVVRDVKLGSKIREITSRLQHISARKAGLGLEKAAGGATSAWQRPPPTTPIAYEPGVYGRDEDKKVLLDLLHKVEPNETNVGVISIVGMGWLGKTTLARLVYNDEMAKNFDLKAWVCVSDVFDVENITKAILNSVESSDASGSLDFQQVQKKLADALTGKKFLLILDDVWNEDSGNWNSLRAPFSVGAKGSKVMVTTRNKGVALMMGAEKNVYELKTLSEDACWSVFEKHAFEHRNIDEHPNLVSIGRKIVNKCGGLPLAATTLGGLLRSKRREDEWEKILSSKIWGWSGTEPEILPALRLSYHYLPSHLKRCFAYCAMFPKDYEFDSKNLVLLWMAEGLIQQPKGGRHTMEDLGDDYFCELLSRSFFQSSSNHESHFVMHDLIHDLAQGVAGEICFCLEDELECNRQSTISKETRHSSFVRRDGDVLKKFEAFQEVKHLRTFVALNIHWASTKSYVTSLVCNHLVPKFQRLRVLSLSQYNIFELPDSICELKHLRYLNLSYTKIRSLPDSVGNLYNLQTLMLSFCMHLTRLPPNIGNLINLRHLSVVGCSLQEMPQQIGKLKNLQTLSDFIVGKSGFLGIKELKHLSHLRGKIRISQLKNVVNIQDAIDANLRTKLNVEELIMHWSKEFDDLRNEDTKMEVLLSLQPHTSLKKLNIEGFGGRQFPNWICDPSYSKLAELSLYGCIRCTSLPSVGQLPFLKRLFIEGMDGVRRVGLEFEGQVSLYAKPFQCLESLCFENMKEWKEWSWSRESFSRLLQLEIKDCPRLSKKLPTHLTSLVRLEINNCPETMVPLPTHLPSLKELNIYYCPKMMPLWSSFAFDPFISVKRGSRSATDITSGIYLRINGMSGLSRLEQKFLRSLPRLQLLEIDNSGALECLWENGLGLGNLASLRVSGCNQLVSLGEEEVQGLPCNIQYLEICKCDNLEKLPHGLQSYASLTELIIKDCSKLVSFPDKGFPLMLRRLTISNCQSLSSLPDSSNCCSSVCALEYLKIEECPSLICFPKGQLPTTLKELYVSVCKNLKSLPEDIEVCALEHIDIRWCSSLIGFPKGKLPSTLKNLTIGGCKKLESLPEGIMHHHSNHTTNCGLQFLDISKCPSLTSFPRGRFLSTLKSIRICDCAQLQPILEEMFHRNNNALEVLSIWGYPNLKTIPDCLYNLKHLQIRKCENLELQPCQLQSLTSLTSLEMTDCENIKTIPDCFYNLRDLRIYKCENLELQPHQLQSLTSLATLEIINCENIKTPLSEWGLARLTSLKTLIISDYHHHHHHHHPFLLPTTVVELCISSFKNLDSLAFLSLQRLTSLKSLCISRCPNLQSFLPTEGLSDTLSELSINGCPLLIQRCLKEKGEDWPKIAHIPYVKIDGQLIFEQ</sequence>
<keyword evidence="12" id="KW-1185">Reference proteome</keyword>
<dbReference type="Proteomes" id="UP001227230">
    <property type="component" value="Chromosome 13"/>
</dbReference>
<evidence type="ECO:0000256" key="6">
    <source>
        <dbReference type="SAM" id="Coils"/>
    </source>
</evidence>
<dbReference type="SMART" id="SM00369">
    <property type="entry name" value="LRR_TYP"/>
    <property type="match status" value="2"/>
</dbReference>
<dbReference type="PRINTS" id="PR00364">
    <property type="entry name" value="DISEASERSIST"/>
</dbReference>
<dbReference type="InterPro" id="IPR001611">
    <property type="entry name" value="Leu-rich_rpt"/>
</dbReference>
<dbReference type="CDD" id="cd14798">
    <property type="entry name" value="RX-CC_like"/>
    <property type="match status" value="1"/>
</dbReference>
<dbReference type="EMBL" id="CP126660">
    <property type="protein sequence ID" value="WKA02322.1"/>
    <property type="molecule type" value="Genomic_DNA"/>
</dbReference>
<keyword evidence="1" id="KW-0433">Leucine-rich repeat</keyword>
<dbReference type="Pfam" id="PF13855">
    <property type="entry name" value="LRR_8"/>
    <property type="match status" value="1"/>
</dbReference>
<evidence type="ECO:0000256" key="3">
    <source>
        <dbReference type="ARBA" id="ARBA00022741"/>
    </source>
</evidence>
<evidence type="ECO:0000313" key="12">
    <source>
        <dbReference type="Proteomes" id="UP001227230"/>
    </source>
</evidence>
<evidence type="ECO:0000259" key="9">
    <source>
        <dbReference type="Pfam" id="PF23559"/>
    </source>
</evidence>
<keyword evidence="2" id="KW-0677">Repeat</keyword>
<evidence type="ECO:0000256" key="4">
    <source>
        <dbReference type="ARBA" id="ARBA00022821"/>
    </source>
</evidence>
<proteinExistence type="predicted"/>
<dbReference type="PANTHER" id="PTHR36766">
    <property type="entry name" value="PLANT BROAD-SPECTRUM MILDEW RESISTANCE PROTEIN RPW8"/>
    <property type="match status" value="1"/>
</dbReference>
<dbReference type="Pfam" id="PF23559">
    <property type="entry name" value="WHD_DRP"/>
    <property type="match status" value="1"/>
</dbReference>
<dbReference type="PROSITE" id="PS51450">
    <property type="entry name" value="LRR"/>
    <property type="match status" value="1"/>
</dbReference>
<protein>
    <recommendedName>
        <fullName evidence="13">Disease resistance RPP13-like protein 1</fullName>
    </recommendedName>
</protein>
<evidence type="ECO:0000259" key="7">
    <source>
        <dbReference type="Pfam" id="PF00931"/>
    </source>
</evidence>
<accession>A0ABY9D4M7</accession>
<dbReference type="InterPro" id="IPR041118">
    <property type="entry name" value="Rx_N"/>
</dbReference>
<feature type="coiled-coil region" evidence="6">
    <location>
        <begin position="31"/>
        <end position="58"/>
    </location>
</feature>
<evidence type="ECO:0000256" key="5">
    <source>
        <dbReference type="ARBA" id="ARBA00022840"/>
    </source>
</evidence>
<dbReference type="PANTHER" id="PTHR36766:SF51">
    <property type="entry name" value="DISEASE RESISTANCE RPP13-LIKE PROTEIN 1"/>
    <property type="match status" value="1"/>
</dbReference>
<evidence type="ECO:0000313" key="11">
    <source>
        <dbReference type="EMBL" id="WKA02322.1"/>
    </source>
</evidence>
<dbReference type="Gene3D" id="3.80.10.10">
    <property type="entry name" value="Ribonuclease Inhibitor"/>
    <property type="match status" value="4"/>
</dbReference>
<feature type="domain" description="NB-ARC" evidence="7">
    <location>
        <begin position="200"/>
        <end position="357"/>
    </location>
</feature>
<dbReference type="Pfam" id="PF25019">
    <property type="entry name" value="LRR_R13L1-DRL21"/>
    <property type="match status" value="1"/>
</dbReference>
<dbReference type="Pfam" id="PF18052">
    <property type="entry name" value="Rx_N"/>
    <property type="match status" value="1"/>
</dbReference>
<organism evidence="11 12">
    <name type="scientific">Vitis vinifera</name>
    <name type="common">Grape</name>
    <dbReference type="NCBI Taxonomy" id="29760"/>
    <lineage>
        <taxon>Eukaryota</taxon>
        <taxon>Viridiplantae</taxon>
        <taxon>Streptophyta</taxon>
        <taxon>Embryophyta</taxon>
        <taxon>Tracheophyta</taxon>
        <taxon>Spermatophyta</taxon>
        <taxon>Magnoliopsida</taxon>
        <taxon>eudicotyledons</taxon>
        <taxon>Gunneridae</taxon>
        <taxon>Pentapetalae</taxon>
        <taxon>rosids</taxon>
        <taxon>Vitales</taxon>
        <taxon>Vitaceae</taxon>
        <taxon>Viteae</taxon>
        <taxon>Vitis</taxon>
    </lineage>
</organism>
<dbReference type="Gene3D" id="1.10.8.430">
    <property type="entry name" value="Helical domain of apoptotic protease-activating factors"/>
    <property type="match status" value="1"/>
</dbReference>
<dbReference type="InterPro" id="IPR032675">
    <property type="entry name" value="LRR_dom_sf"/>
</dbReference>
<dbReference type="Gene3D" id="1.20.5.4130">
    <property type="match status" value="1"/>
</dbReference>
<name>A0ABY9D4M7_VITVI</name>
<reference evidence="11 12" key="1">
    <citation type="journal article" date="2023" name="Hortic Res">
        <title>The complete reference genome for grapevine (Vitis vinifera L.) genetics and breeding.</title>
        <authorList>
            <person name="Shi X."/>
            <person name="Cao S."/>
            <person name="Wang X."/>
            <person name="Huang S."/>
            <person name="Wang Y."/>
            <person name="Liu Z."/>
            <person name="Liu W."/>
            <person name="Leng X."/>
            <person name="Peng Y."/>
            <person name="Wang N."/>
            <person name="Wang Y."/>
            <person name="Ma Z."/>
            <person name="Xu X."/>
            <person name="Zhang F."/>
            <person name="Xue H."/>
            <person name="Zhong H."/>
            <person name="Wang Y."/>
            <person name="Zhang K."/>
            <person name="Velt A."/>
            <person name="Avia K."/>
            <person name="Holtgrawe D."/>
            <person name="Grimplet J."/>
            <person name="Matus J.T."/>
            <person name="Ware D."/>
            <person name="Wu X."/>
            <person name="Wang H."/>
            <person name="Liu C."/>
            <person name="Fang Y."/>
            <person name="Rustenholz C."/>
            <person name="Cheng Z."/>
            <person name="Xiao H."/>
            <person name="Zhou Y."/>
        </authorList>
    </citation>
    <scope>NUCLEOTIDE SEQUENCE [LARGE SCALE GENOMIC DNA]</scope>
    <source>
        <strain evidence="12">cv. Pinot noir / PN40024</strain>
        <tissue evidence="11">Leaf</tissue>
    </source>
</reference>
<dbReference type="InterPro" id="IPR058922">
    <property type="entry name" value="WHD_DRP"/>
</dbReference>
<dbReference type="Gene3D" id="1.10.10.10">
    <property type="entry name" value="Winged helix-like DNA-binding domain superfamily/Winged helix DNA-binding domain"/>
    <property type="match status" value="1"/>
</dbReference>
<evidence type="ECO:0000256" key="2">
    <source>
        <dbReference type="ARBA" id="ARBA00022737"/>
    </source>
</evidence>
<gene>
    <name evidence="11" type="ORF">VitviT2T_020525</name>
</gene>
<feature type="domain" description="Disease resistance N-terminal" evidence="8">
    <location>
        <begin position="12"/>
        <end position="106"/>
    </location>
</feature>
<feature type="domain" description="R13L1/DRL21-like LRR repeat region" evidence="10">
    <location>
        <begin position="703"/>
        <end position="830"/>
    </location>
</feature>
<dbReference type="InterPro" id="IPR042197">
    <property type="entry name" value="Apaf_helical"/>
</dbReference>
<dbReference type="SUPFAM" id="SSF52540">
    <property type="entry name" value="P-loop containing nucleoside triphosphate hydrolases"/>
    <property type="match status" value="1"/>
</dbReference>
<dbReference type="InterPro" id="IPR036388">
    <property type="entry name" value="WH-like_DNA-bd_sf"/>
</dbReference>
<dbReference type="InterPro" id="IPR003591">
    <property type="entry name" value="Leu-rich_rpt_typical-subtyp"/>
</dbReference>
<evidence type="ECO:0008006" key="13">
    <source>
        <dbReference type="Google" id="ProtNLM"/>
    </source>
</evidence>
<keyword evidence="3" id="KW-0547">Nucleotide-binding</keyword>
<evidence type="ECO:0000259" key="8">
    <source>
        <dbReference type="Pfam" id="PF18052"/>
    </source>
</evidence>
<feature type="domain" description="Disease resistance protein winged helix" evidence="9">
    <location>
        <begin position="441"/>
        <end position="510"/>
    </location>
</feature>
<dbReference type="InterPro" id="IPR038005">
    <property type="entry name" value="RX-like_CC"/>
</dbReference>
<dbReference type="InterPro" id="IPR027417">
    <property type="entry name" value="P-loop_NTPase"/>
</dbReference>
<dbReference type="SUPFAM" id="SSF52058">
    <property type="entry name" value="L domain-like"/>
    <property type="match status" value="3"/>
</dbReference>
<evidence type="ECO:0000256" key="1">
    <source>
        <dbReference type="ARBA" id="ARBA00022614"/>
    </source>
</evidence>
<keyword evidence="4" id="KW-0611">Plant defense</keyword>
<dbReference type="Gene3D" id="3.40.50.300">
    <property type="entry name" value="P-loop containing nucleotide triphosphate hydrolases"/>
    <property type="match status" value="1"/>
</dbReference>
<dbReference type="InterPro" id="IPR002182">
    <property type="entry name" value="NB-ARC"/>
</dbReference>
<dbReference type="Pfam" id="PF00931">
    <property type="entry name" value="NB-ARC"/>
    <property type="match status" value="1"/>
</dbReference>
<dbReference type="InterPro" id="IPR056789">
    <property type="entry name" value="LRR_R13L1-DRL21"/>
</dbReference>